<dbReference type="KEGG" id="mcb:Mycch_1617"/>
<dbReference type="STRING" id="710421.Mycch_1617"/>
<gene>
    <name evidence="2" type="ordered locus">Mycch_1617</name>
</gene>
<feature type="signal peptide" evidence="1">
    <location>
        <begin position="1"/>
        <end position="30"/>
    </location>
</feature>
<sequence length="107" mass="11033" precursor="true">MKVTTRTLLAGAVSATAIGAAGLIAPVAVADPGFTLPGPGVCNYPGTSGGGGIGPLSMQFCNYPPLLAGMHYHCQWFGGAKWNSGSCNWRWADGQVAPSPPPEQIFW</sequence>
<dbReference type="PROSITE" id="PS51318">
    <property type="entry name" value="TAT"/>
    <property type="match status" value="1"/>
</dbReference>
<name>I4BGK8_MYCCN</name>
<dbReference type="HOGENOM" id="CLU_2207084_0_0_11"/>
<evidence type="ECO:0000313" key="2">
    <source>
        <dbReference type="EMBL" id="AFM16415.1"/>
    </source>
</evidence>
<proteinExistence type="predicted"/>
<reference evidence="2 3" key="1">
    <citation type="submission" date="2012-06" db="EMBL/GenBank/DDBJ databases">
        <title>Complete sequence of chromosome of Mycobacterium chubuense NBB4.</title>
        <authorList>
            <consortium name="US DOE Joint Genome Institute"/>
            <person name="Lucas S."/>
            <person name="Han J."/>
            <person name="Lapidus A."/>
            <person name="Cheng J.-F."/>
            <person name="Goodwin L."/>
            <person name="Pitluck S."/>
            <person name="Peters L."/>
            <person name="Mikhailova N."/>
            <person name="Teshima H."/>
            <person name="Detter J.C."/>
            <person name="Han C."/>
            <person name="Tapia R."/>
            <person name="Land M."/>
            <person name="Hauser L."/>
            <person name="Kyrpides N."/>
            <person name="Ivanova N."/>
            <person name="Pagani I."/>
            <person name="Mattes T."/>
            <person name="Holmes A."/>
            <person name="Rutledge P."/>
            <person name="Paulsen I."/>
            <person name="Coleman N."/>
            <person name="Woyke T."/>
        </authorList>
    </citation>
    <scope>NUCLEOTIDE SEQUENCE [LARGE SCALE GENOMIC DNA]</scope>
    <source>
        <strain evidence="2 3">NBB4</strain>
    </source>
</reference>
<organism evidence="2 3">
    <name type="scientific">Mycolicibacterium chubuense (strain NBB4)</name>
    <name type="common">Mycobacterium chubuense</name>
    <dbReference type="NCBI Taxonomy" id="710421"/>
    <lineage>
        <taxon>Bacteria</taxon>
        <taxon>Bacillati</taxon>
        <taxon>Actinomycetota</taxon>
        <taxon>Actinomycetes</taxon>
        <taxon>Mycobacteriales</taxon>
        <taxon>Mycobacteriaceae</taxon>
        <taxon>Mycolicibacterium</taxon>
    </lineage>
</organism>
<dbReference type="EMBL" id="CP003053">
    <property type="protein sequence ID" value="AFM16415.1"/>
    <property type="molecule type" value="Genomic_DNA"/>
</dbReference>
<feature type="chain" id="PRO_5003686303" description="Secreted protein" evidence="1">
    <location>
        <begin position="31"/>
        <end position="107"/>
    </location>
</feature>
<keyword evidence="3" id="KW-1185">Reference proteome</keyword>
<evidence type="ECO:0000313" key="3">
    <source>
        <dbReference type="Proteomes" id="UP000006057"/>
    </source>
</evidence>
<dbReference type="Proteomes" id="UP000006057">
    <property type="component" value="Chromosome"/>
</dbReference>
<dbReference type="RefSeq" id="WP_014814896.1">
    <property type="nucleotide sequence ID" value="NC_018027.1"/>
</dbReference>
<keyword evidence="1" id="KW-0732">Signal</keyword>
<accession>I4BGK8</accession>
<protein>
    <recommendedName>
        <fullName evidence="4">Secreted protein</fullName>
    </recommendedName>
</protein>
<dbReference type="InterPro" id="IPR006311">
    <property type="entry name" value="TAT_signal"/>
</dbReference>
<evidence type="ECO:0008006" key="4">
    <source>
        <dbReference type="Google" id="ProtNLM"/>
    </source>
</evidence>
<dbReference type="AlphaFoldDB" id="I4BGK8"/>
<dbReference type="PATRIC" id="fig|710421.3.peg.1620"/>
<evidence type="ECO:0000256" key="1">
    <source>
        <dbReference type="SAM" id="SignalP"/>
    </source>
</evidence>